<accession>A0A1I7WV07</accession>
<dbReference type="WBParaSite" id="Hba_08978">
    <property type="protein sequence ID" value="Hba_08978"/>
    <property type="gene ID" value="Hba_08978"/>
</dbReference>
<proteinExistence type="predicted"/>
<dbReference type="Proteomes" id="UP000095283">
    <property type="component" value="Unplaced"/>
</dbReference>
<organism evidence="1 2">
    <name type="scientific">Heterorhabditis bacteriophora</name>
    <name type="common">Entomopathogenic nematode worm</name>
    <dbReference type="NCBI Taxonomy" id="37862"/>
    <lineage>
        <taxon>Eukaryota</taxon>
        <taxon>Metazoa</taxon>
        <taxon>Ecdysozoa</taxon>
        <taxon>Nematoda</taxon>
        <taxon>Chromadorea</taxon>
        <taxon>Rhabditida</taxon>
        <taxon>Rhabditina</taxon>
        <taxon>Rhabditomorpha</taxon>
        <taxon>Strongyloidea</taxon>
        <taxon>Heterorhabditidae</taxon>
        <taxon>Heterorhabditis</taxon>
    </lineage>
</organism>
<reference evidence="2" key="1">
    <citation type="submission" date="2016-11" db="UniProtKB">
        <authorList>
            <consortium name="WormBaseParasite"/>
        </authorList>
    </citation>
    <scope>IDENTIFICATION</scope>
</reference>
<evidence type="ECO:0000313" key="1">
    <source>
        <dbReference type="Proteomes" id="UP000095283"/>
    </source>
</evidence>
<evidence type="ECO:0000313" key="2">
    <source>
        <dbReference type="WBParaSite" id="Hba_08978"/>
    </source>
</evidence>
<protein>
    <submittedName>
        <fullName evidence="2">Uncharacterized protein</fullName>
    </submittedName>
</protein>
<dbReference type="AlphaFoldDB" id="A0A1I7WV07"/>
<name>A0A1I7WV07_HETBA</name>
<sequence length="32" mass="3909">MNFVFQLIYQTYLDIEDDIDFTFFVSILVNML</sequence>
<keyword evidence="1" id="KW-1185">Reference proteome</keyword>